<feature type="transmembrane region" description="Helical" evidence="6">
    <location>
        <begin position="230"/>
        <end position="250"/>
    </location>
</feature>
<comment type="caution">
    <text evidence="8">The sequence shown here is derived from an EMBL/GenBank/DDBJ whole genome shotgun (WGS) entry which is preliminary data.</text>
</comment>
<protein>
    <submittedName>
        <fullName evidence="8">Major facilitator superfamily domain-containing protein</fullName>
    </submittedName>
</protein>
<dbReference type="InterPro" id="IPR036259">
    <property type="entry name" value="MFS_trans_sf"/>
</dbReference>
<keyword evidence="2 6" id="KW-0812">Transmembrane</keyword>
<evidence type="ECO:0000256" key="6">
    <source>
        <dbReference type="SAM" id="Phobius"/>
    </source>
</evidence>
<evidence type="ECO:0000256" key="2">
    <source>
        <dbReference type="ARBA" id="ARBA00022692"/>
    </source>
</evidence>
<dbReference type="Gene3D" id="1.20.1720.10">
    <property type="entry name" value="Multidrug resistance protein D"/>
    <property type="match status" value="1"/>
</dbReference>
<feature type="transmembrane region" description="Helical" evidence="6">
    <location>
        <begin position="35"/>
        <end position="58"/>
    </location>
</feature>
<feature type="domain" description="Major facilitator superfamily (MFS) profile" evidence="7">
    <location>
        <begin position="36"/>
        <end position="476"/>
    </location>
</feature>
<dbReference type="Gene3D" id="1.20.1250.20">
    <property type="entry name" value="MFS general substrate transporter like domains"/>
    <property type="match status" value="1"/>
</dbReference>
<keyword evidence="4 6" id="KW-0472">Membrane</keyword>
<feature type="transmembrane region" description="Helical" evidence="6">
    <location>
        <begin position="190"/>
        <end position="209"/>
    </location>
</feature>
<keyword evidence="3 6" id="KW-1133">Transmembrane helix</keyword>
<name>A0AAN7BZN9_9PEZI</name>
<keyword evidence="9" id="KW-1185">Reference proteome</keyword>
<feature type="transmembrane region" description="Helical" evidence="6">
    <location>
        <begin position="70"/>
        <end position="90"/>
    </location>
</feature>
<feature type="transmembrane region" description="Helical" evidence="6">
    <location>
        <begin position="294"/>
        <end position="317"/>
    </location>
</feature>
<dbReference type="AlphaFoldDB" id="A0AAN7BZN9"/>
<feature type="region of interest" description="Disordered" evidence="5">
    <location>
        <begin position="1"/>
        <end position="25"/>
    </location>
</feature>
<evidence type="ECO:0000313" key="9">
    <source>
        <dbReference type="Proteomes" id="UP001301958"/>
    </source>
</evidence>
<reference evidence="8" key="1">
    <citation type="journal article" date="2023" name="Mol. Phylogenet. Evol.">
        <title>Genome-scale phylogeny and comparative genomics of the fungal order Sordariales.</title>
        <authorList>
            <person name="Hensen N."/>
            <person name="Bonometti L."/>
            <person name="Westerberg I."/>
            <person name="Brannstrom I.O."/>
            <person name="Guillou S."/>
            <person name="Cros-Aarteil S."/>
            <person name="Calhoun S."/>
            <person name="Haridas S."/>
            <person name="Kuo A."/>
            <person name="Mondo S."/>
            <person name="Pangilinan J."/>
            <person name="Riley R."/>
            <person name="LaButti K."/>
            <person name="Andreopoulos B."/>
            <person name="Lipzen A."/>
            <person name="Chen C."/>
            <person name="Yan M."/>
            <person name="Daum C."/>
            <person name="Ng V."/>
            <person name="Clum A."/>
            <person name="Steindorff A."/>
            <person name="Ohm R.A."/>
            <person name="Martin F."/>
            <person name="Silar P."/>
            <person name="Natvig D.O."/>
            <person name="Lalanne C."/>
            <person name="Gautier V."/>
            <person name="Ament-Velasquez S.L."/>
            <person name="Kruys A."/>
            <person name="Hutchinson M.I."/>
            <person name="Powell A.J."/>
            <person name="Barry K."/>
            <person name="Miller A.N."/>
            <person name="Grigoriev I.V."/>
            <person name="Debuchy R."/>
            <person name="Gladieux P."/>
            <person name="Hiltunen Thoren M."/>
            <person name="Johannesson H."/>
        </authorList>
    </citation>
    <scope>NUCLEOTIDE SEQUENCE</scope>
    <source>
        <strain evidence="8">CBS 990.96</strain>
    </source>
</reference>
<dbReference type="SUPFAM" id="SSF103473">
    <property type="entry name" value="MFS general substrate transporter"/>
    <property type="match status" value="1"/>
</dbReference>
<sequence>MSSSPSSSLSPAQPLVESEPEPAWKPPVSRRRAKIIFGFILIVQFMLSVDMTSVAVALPSVAKSMQASRTAVFSMGTVFSLSATICQQPLAELSHVMGRKPAFLLVLVMFALGSIIAGTAKSMTVVLVGRGIQGMSSSASVLAAMVLSDMIEVKDRATWISYQNAAQALGLVFGPLMAGALIKSVGWRSIFFINLPSIGISALGLWYFLGFDKPKGKMLDNLKRVDWVGIVIFTPSSVAFLAPFTMAGVLFKWKSWKALVPLFGGLAGLLLLAAHQRFWAKNPMFRAVVFEKPVVVCSLFGLTVFGVCVNMIFYYLVVFWSGVRGFDEILTGIALLPETLTIPISAILCGFWMRRTNEIRSSMRVGWPLTVLFLGLLWFQDEKTHLGVLIPINIGVGFGAGVISSAMNVTILAATAKKINGHVTAMAYLFKSAGMCLGIAVGTAIFTLQMTERFKAIGGDEMDSESMLRMLKDVKSNPESRGAIVSSLRVLWMVCCGLAGISGVLCNLWKYPLIDKNKAAAGVGNADVQNQAEQGITVQENASTSTDSGCYDSSPISGQASIVDIPQQKGTEVVVVGERQSEP</sequence>
<feature type="transmembrane region" description="Helical" evidence="6">
    <location>
        <begin position="365"/>
        <end position="380"/>
    </location>
</feature>
<evidence type="ECO:0000256" key="5">
    <source>
        <dbReference type="SAM" id="MobiDB-lite"/>
    </source>
</evidence>
<feature type="transmembrane region" description="Helical" evidence="6">
    <location>
        <begin position="165"/>
        <end position="184"/>
    </location>
</feature>
<dbReference type="GO" id="GO:0005886">
    <property type="term" value="C:plasma membrane"/>
    <property type="evidence" value="ECO:0007669"/>
    <property type="project" value="TreeGrafter"/>
</dbReference>
<organism evidence="8 9">
    <name type="scientific">Podospora fimiseda</name>
    <dbReference type="NCBI Taxonomy" id="252190"/>
    <lineage>
        <taxon>Eukaryota</taxon>
        <taxon>Fungi</taxon>
        <taxon>Dikarya</taxon>
        <taxon>Ascomycota</taxon>
        <taxon>Pezizomycotina</taxon>
        <taxon>Sordariomycetes</taxon>
        <taxon>Sordariomycetidae</taxon>
        <taxon>Sordariales</taxon>
        <taxon>Podosporaceae</taxon>
        <taxon>Podospora</taxon>
    </lineage>
</organism>
<feature type="transmembrane region" description="Helical" evidence="6">
    <location>
        <begin position="428"/>
        <end position="448"/>
    </location>
</feature>
<evidence type="ECO:0000313" key="8">
    <source>
        <dbReference type="EMBL" id="KAK4232614.1"/>
    </source>
</evidence>
<proteinExistence type="predicted"/>
<feature type="transmembrane region" description="Helical" evidence="6">
    <location>
        <begin position="102"/>
        <end position="120"/>
    </location>
</feature>
<dbReference type="InterPro" id="IPR020846">
    <property type="entry name" value="MFS_dom"/>
</dbReference>
<evidence type="ECO:0000256" key="4">
    <source>
        <dbReference type="ARBA" id="ARBA00023136"/>
    </source>
</evidence>
<evidence type="ECO:0000256" key="1">
    <source>
        <dbReference type="ARBA" id="ARBA00004141"/>
    </source>
</evidence>
<feature type="transmembrane region" description="Helical" evidence="6">
    <location>
        <begin position="256"/>
        <end position="274"/>
    </location>
</feature>
<feature type="transmembrane region" description="Helical" evidence="6">
    <location>
        <begin position="392"/>
        <end position="416"/>
    </location>
</feature>
<dbReference type="PANTHER" id="PTHR23501">
    <property type="entry name" value="MAJOR FACILITATOR SUPERFAMILY"/>
    <property type="match status" value="1"/>
</dbReference>
<dbReference type="GO" id="GO:0022857">
    <property type="term" value="F:transmembrane transporter activity"/>
    <property type="evidence" value="ECO:0007669"/>
    <property type="project" value="InterPro"/>
</dbReference>
<reference evidence="8" key="2">
    <citation type="submission" date="2023-05" db="EMBL/GenBank/DDBJ databases">
        <authorList>
            <consortium name="Lawrence Berkeley National Laboratory"/>
            <person name="Steindorff A."/>
            <person name="Hensen N."/>
            <person name="Bonometti L."/>
            <person name="Westerberg I."/>
            <person name="Brannstrom I.O."/>
            <person name="Guillou S."/>
            <person name="Cros-Aarteil S."/>
            <person name="Calhoun S."/>
            <person name="Haridas S."/>
            <person name="Kuo A."/>
            <person name="Mondo S."/>
            <person name="Pangilinan J."/>
            <person name="Riley R."/>
            <person name="Labutti K."/>
            <person name="Andreopoulos B."/>
            <person name="Lipzen A."/>
            <person name="Chen C."/>
            <person name="Yanf M."/>
            <person name="Daum C."/>
            <person name="Ng V."/>
            <person name="Clum A."/>
            <person name="Ohm R."/>
            <person name="Martin F."/>
            <person name="Silar P."/>
            <person name="Natvig D."/>
            <person name="Lalanne C."/>
            <person name="Gautier V."/>
            <person name="Ament-Velasquez S.L."/>
            <person name="Kruys A."/>
            <person name="Hutchinson M.I."/>
            <person name="Powell A.J."/>
            <person name="Barry K."/>
            <person name="Miller A.N."/>
            <person name="Grigoriev I.V."/>
            <person name="Debuchy R."/>
            <person name="Gladieux P."/>
            <person name="Thoren M.H."/>
            <person name="Johannesson H."/>
        </authorList>
    </citation>
    <scope>NUCLEOTIDE SEQUENCE</scope>
    <source>
        <strain evidence="8">CBS 990.96</strain>
    </source>
</reference>
<dbReference type="EMBL" id="MU865287">
    <property type="protein sequence ID" value="KAK4232614.1"/>
    <property type="molecule type" value="Genomic_DNA"/>
</dbReference>
<dbReference type="InterPro" id="IPR011701">
    <property type="entry name" value="MFS"/>
</dbReference>
<evidence type="ECO:0000259" key="7">
    <source>
        <dbReference type="PROSITE" id="PS50850"/>
    </source>
</evidence>
<feature type="transmembrane region" description="Helical" evidence="6">
    <location>
        <begin position="329"/>
        <end position="353"/>
    </location>
</feature>
<dbReference type="Pfam" id="PF07690">
    <property type="entry name" value="MFS_1"/>
    <property type="match status" value="1"/>
</dbReference>
<dbReference type="Proteomes" id="UP001301958">
    <property type="component" value="Unassembled WGS sequence"/>
</dbReference>
<dbReference type="PROSITE" id="PS50850">
    <property type="entry name" value="MFS"/>
    <property type="match status" value="1"/>
</dbReference>
<feature type="compositionally biased region" description="Low complexity" evidence="5">
    <location>
        <begin position="1"/>
        <end position="11"/>
    </location>
</feature>
<gene>
    <name evidence="8" type="ORF">QBC38DRAFT_463286</name>
</gene>
<dbReference type="PANTHER" id="PTHR23501:SF59">
    <property type="entry name" value="MAJOR FACILITATOR SUPERFAMILY (MFS) PROFILE DOMAIN-CONTAINING PROTEIN-RELATED"/>
    <property type="match status" value="1"/>
</dbReference>
<accession>A0AAN7BZN9</accession>
<comment type="subcellular location">
    <subcellularLocation>
        <location evidence="1">Membrane</location>
        <topology evidence="1">Multi-pass membrane protein</topology>
    </subcellularLocation>
</comment>
<evidence type="ECO:0000256" key="3">
    <source>
        <dbReference type="ARBA" id="ARBA00022989"/>
    </source>
</evidence>
<feature type="transmembrane region" description="Helical" evidence="6">
    <location>
        <begin position="490"/>
        <end position="509"/>
    </location>
</feature>